<sequence length="406" mass="45139">MNRFMPRYLIYLSQFFSEIGDWFSISAVMLLIYHVTESPLMVSGIAVLENIAIIAFSALGGVIVDRYNPKRMMLISDLLRGMLILLIPFFHENIAVIFVVQILIVTSGCIFTPAKMKIIRKISSDDELAMINGTSSMLTGLVKIIGVLLGGIVVGLFGYDLPFYFDSASYLLSAFFISFILYRSTKIEDNFSNEDKKSVREELKEGWSGIRKVPPVPQLLIIFTLGSFIMGLFVTQIVVYNSKVLQGTELTYGYLNCAMAVGVVIVSSLFSKFVSKWEPYQTIIGSTFLGVGVMLISMTFVPFPYVLVVLFFLGVFQTMPNLVAVTICLRVVPESLLGRFFGLLNLVTTPCYITGMLVGGSIATWSVEWMYRGAGLLAITLYVVAFLTRKRFQGGVDDSSRQQVSS</sequence>
<feature type="transmembrane region" description="Helical" evidence="7">
    <location>
        <begin position="40"/>
        <end position="64"/>
    </location>
</feature>
<evidence type="ECO:0000256" key="2">
    <source>
        <dbReference type="ARBA" id="ARBA00022448"/>
    </source>
</evidence>
<dbReference type="PANTHER" id="PTHR43266">
    <property type="entry name" value="MACROLIDE-EFFLUX PROTEIN"/>
    <property type="match status" value="1"/>
</dbReference>
<dbReference type="AlphaFoldDB" id="A0A074LTN0"/>
<dbReference type="InterPro" id="IPR011701">
    <property type="entry name" value="MFS"/>
</dbReference>
<dbReference type="GO" id="GO:0005886">
    <property type="term" value="C:plasma membrane"/>
    <property type="evidence" value="ECO:0007669"/>
    <property type="project" value="UniProtKB-SubCell"/>
</dbReference>
<keyword evidence="6 7" id="KW-0472">Membrane</keyword>
<dbReference type="PROSITE" id="PS50850">
    <property type="entry name" value="MFS"/>
    <property type="match status" value="1"/>
</dbReference>
<protein>
    <recommendedName>
        <fullName evidence="8">Major facilitator superfamily (MFS) profile domain-containing protein</fullName>
    </recommendedName>
</protein>
<feature type="transmembrane region" description="Helical" evidence="7">
    <location>
        <begin position="252"/>
        <end position="270"/>
    </location>
</feature>
<evidence type="ECO:0000259" key="8">
    <source>
        <dbReference type="PROSITE" id="PS50850"/>
    </source>
</evidence>
<evidence type="ECO:0000256" key="7">
    <source>
        <dbReference type="SAM" id="Phobius"/>
    </source>
</evidence>
<dbReference type="InterPro" id="IPR036259">
    <property type="entry name" value="MFS_trans_sf"/>
</dbReference>
<gene>
    <name evidence="9" type="ORF">EL26_07170</name>
</gene>
<dbReference type="OrthoDB" id="2370632at2"/>
<dbReference type="GO" id="GO:0022857">
    <property type="term" value="F:transmembrane transporter activity"/>
    <property type="evidence" value="ECO:0007669"/>
    <property type="project" value="InterPro"/>
</dbReference>
<dbReference type="CDD" id="cd06173">
    <property type="entry name" value="MFS_MefA_like"/>
    <property type="match status" value="1"/>
</dbReference>
<dbReference type="InterPro" id="IPR020846">
    <property type="entry name" value="MFS_dom"/>
</dbReference>
<organism evidence="9 10">
    <name type="scientific">Tumebacillus flagellatus</name>
    <dbReference type="NCBI Taxonomy" id="1157490"/>
    <lineage>
        <taxon>Bacteria</taxon>
        <taxon>Bacillati</taxon>
        <taxon>Bacillota</taxon>
        <taxon>Bacilli</taxon>
        <taxon>Bacillales</taxon>
        <taxon>Alicyclobacillaceae</taxon>
        <taxon>Tumebacillus</taxon>
    </lineage>
</organism>
<dbReference type="Proteomes" id="UP000027931">
    <property type="component" value="Unassembled WGS sequence"/>
</dbReference>
<feature type="transmembrane region" description="Helical" evidence="7">
    <location>
        <begin position="341"/>
        <end position="363"/>
    </location>
</feature>
<name>A0A074LTN0_9BACL</name>
<evidence type="ECO:0000256" key="3">
    <source>
        <dbReference type="ARBA" id="ARBA00022475"/>
    </source>
</evidence>
<keyword evidence="2" id="KW-0813">Transport</keyword>
<keyword evidence="5 7" id="KW-1133">Transmembrane helix</keyword>
<reference evidence="9 10" key="1">
    <citation type="journal article" date="2013" name="Int. J. Syst. Evol. Microbiol.">
        <title>Tumebacillus flagellatus sp. nov., an alpha-amylase/pullulanase-producing bacterium isolated from cassava wastewater.</title>
        <authorList>
            <person name="Wang Q."/>
            <person name="Xie N."/>
            <person name="Qin Y."/>
            <person name="Shen N."/>
            <person name="Zhu J."/>
            <person name="Mi H."/>
            <person name="Huang R."/>
        </authorList>
    </citation>
    <scope>NUCLEOTIDE SEQUENCE [LARGE SCALE GENOMIC DNA]</scope>
    <source>
        <strain evidence="9 10">GST4</strain>
    </source>
</reference>
<feature type="domain" description="Major facilitator superfamily (MFS) profile" evidence="8">
    <location>
        <begin position="1"/>
        <end position="392"/>
    </location>
</feature>
<evidence type="ECO:0000256" key="6">
    <source>
        <dbReference type="ARBA" id="ARBA00023136"/>
    </source>
</evidence>
<dbReference type="eggNOG" id="COG2814">
    <property type="taxonomic scope" value="Bacteria"/>
</dbReference>
<evidence type="ECO:0000256" key="1">
    <source>
        <dbReference type="ARBA" id="ARBA00004651"/>
    </source>
</evidence>
<dbReference type="SUPFAM" id="SSF103473">
    <property type="entry name" value="MFS general substrate transporter"/>
    <property type="match status" value="1"/>
</dbReference>
<dbReference type="Pfam" id="PF07690">
    <property type="entry name" value="MFS_1"/>
    <property type="match status" value="1"/>
</dbReference>
<comment type="subcellular location">
    <subcellularLocation>
        <location evidence="1">Cell membrane</location>
        <topology evidence="1">Multi-pass membrane protein</topology>
    </subcellularLocation>
</comment>
<dbReference type="Gene3D" id="1.20.1250.20">
    <property type="entry name" value="MFS general substrate transporter like domains"/>
    <property type="match status" value="1"/>
</dbReference>
<feature type="transmembrane region" description="Helical" evidence="7">
    <location>
        <begin position="12"/>
        <end position="34"/>
    </location>
</feature>
<feature type="transmembrane region" description="Helical" evidence="7">
    <location>
        <begin position="369"/>
        <end position="387"/>
    </location>
</feature>
<keyword evidence="3" id="KW-1003">Cell membrane</keyword>
<proteinExistence type="predicted"/>
<evidence type="ECO:0000256" key="5">
    <source>
        <dbReference type="ARBA" id="ARBA00022989"/>
    </source>
</evidence>
<dbReference type="RefSeq" id="WP_038085984.1">
    <property type="nucleotide sequence ID" value="NZ_JMIR01000007.1"/>
</dbReference>
<comment type="caution">
    <text evidence="9">The sequence shown here is derived from an EMBL/GenBank/DDBJ whole genome shotgun (WGS) entry which is preliminary data.</text>
</comment>
<evidence type="ECO:0000313" key="9">
    <source>
        <dbReference type="EMBL" id="KEO83960.1"/>
    </source>
</evidence>
<dbReference type="PRINTS" id="PR01988">
    <property type="entry name" value="EXPORTERBACE"/>
</dbReference>
<keyword evidence="10" id="KW-1185">Reference proteome</keyword>
<dbReference type="EMBL" id="JMIR01000007">
    <property type="protein sequence ID" value="KEO83960.1"/>
    <property type="molecule type" value="Genomic_DNA"/>
</dbReference>
<evidence type="ECO:0000313" key="10">
    <source>
        <dbReference type="Proteomes" id="UP000027931"/>
    </source>
</evidence>
<evidence type="ECO:0000256" key="4">
    <source>
        <dbReference type="ARBA" id="ARBA00022692"/>
    </source>
</evidence>
<feature type="transmembrane region" description="Helical" evidence="7">
    <location>
        <begin position="163"/>
        <end position="182"/>
    </location>
</feature>
<dbReference type="PANTHER" id="PTHR43266:SF10">
    <property type="entry name" value="BACILYSIN EXPORTER BACE-RELATED"/>
    <property type="match status" value="1"/>
</dbReference>
<accession>A0A074LTN0</accession>
<feature type="transmembrane region" description="Helical" evidence="7">
    <location>
        <begin position="135"/>
        <end position="157"/>
    </location>
</feature>
<feature type="transmembrane region" description="Helical" evidence="7">
    <location>
        <begin position="219"/>
        <end position="240"/>
    </location>
</feature>
<dbReference type="InterPro" id="IPR022324">
    <property type="entry name" value="Bacilysin_exporter_BacE_put"/>
</dbReference>
<dbReference type="STRING" id="1157490.EL26_07170"/>
<keyword evidence="4 7" id="KW-0812">Transmembrane</keyword>